<name>A0AAP0G3F4_9ASPA</name>
<gene>
    <name evidence="10" type="primary">ZIP8</name>
    <name evidence="10" type="ORF">KSP39_PZI013838</name>
</gene>
<comment type="caution">
    <text evidence="10">The sequence shown here is derived from an EMBL/GenBank/DDBJ whole genome shotgun (WGS) entry which is preliminary data.</text>
</comment>
<keyword evidence="6 8" id="KW-0406">Ion transport</keyword>
<proteinExistence type="inferred from homology"/>
<feature type="transmembrane region" description="Helical" evidence="8">
    <location>
        <begin position="37"/>
        <end position="60"/>
    </location>
</feature>
<feature type="transmembrane region" description="Helical" evidence="8">
    <location>
        <begin position="209"/>
        <end position="234"/>
    </location>
</feature>
<feature type="transmembrane region" description="Helical" evidence="8">
    <location>
        <begin position="155"/>
        <end position="174"/>
    </location>
</feature>
<feature type="transmembrane region" description="Helical" evidence="8">
    <location>
        <begin position="72"/>
        <end position="93"/>
    </location>
</feature>
<comment type="similarity">
    <text evidence="2 8">Belongs to the ZIP transporter (TC 2.A.5) family.</text>
</comment>
<keyword evidence="9" id="KW-0732">Signal</keyword>
<evidence type="ECO:0000256" key="5">
    <source>
        <dbReference type="ARBA" id="ARBA00022989"/>
    </source>
</evidence>
<evidence type="ECO:0000256" key="2">
    <source>
        <dbReference type="ARBA" id="ARBA00006939"/>
    </source>
</evidence>
<feature type="transmembrane region" description="Helical" evidence="8">
    <location>
        <begin position="246"/>
        <end position="267"/>
    </location>
</feature>
<evidence type="ECO:0000256" key="4">
    <source>
        <dbReference type="ARBA" id="ARBA00022692"/>
    </source>
</evidence>
<evidence type="ECO:0000256" key="3">
    <source>
        <dbReference type="ARBA" id="ARBA00022448"/>
    </source>
</evidence>
<reference evidence="10 11" key="1">
    <citation type="journal article" date="2022" name="Nat. Plants">
        <title>Genomes of leafy and leafless Platanthera orchids illuminate the evolution of mycoheterotrophy.</title>
        <authorList>
            <person name="Li M.H."/>
            <person name="Liu K.W."/>
            <person name="Li Z."/>
            <person name="Lu H.C."/>
            <person name="Ye Q.L."/>
            <person name="Zhang D."/>
            <person name="Wang J.Y."/>
            <person name="Li Y.F."/>
            <person name="Zhong Z.M."/>
            <person name="Liu X."/>
            <person name="Yu X."/>
            <person name="Liu D.K."/>
            <person name="Tu X.D."/>
            <person name="Liu B."/>
            <person name="Hao Y."/>
            <person name="Liao X.Y."/>
            <person name="Jiang Y.T."/>
            <person name="Sun W.H."/>
            <person name="Chen J."/>
            <person name="Chen Y.Q."/>
            <person name="Ai Y."/>
            <person name="Zhai J.W."/>
            <person name="Wu S.S."/>
            <person name="Zhou Z."/>
            <person name="Hsiao Y.Y."/>
            <person name="Wu W.L."/>
            <person name="Chen Y.Y."/>
            <person name="Lin Y.F."/>
            <person name="Hsu J.L."/>
            <person name="Li C.Y."/>
            <person name="Wang Z.W."/>
            <person name="Zhao X."/>
            <person name="Zhong W.Y."/>
            <person name="Ma X.K."/>
            <person name="Ma L."/>
            <person name="Huang J."/>
            <person name="Chen G.Z."/>
            <person name="Huang M.Z."/>
            <person name="Huang L."/>
            <person name="Peng D.H."/>
            <person name="Luo Y.B."/>
            <person name="Zou S.Q."/>
            <person name="Chen S.P."/>
            <person name="Lan S."/>
            <person name="Tsai W.C."/>
            <person name="Van de Peer Y."/>
            <person name="Liu Z.J."/>
        </authorList>
    </citation>
    <scope>NUCLEOTIDE SEQUENCE [LARGE SCALE GENOMIC DNA]</scope>
    <source>
        <strain evidence="10">Lor287</strain>
    </source>
</reference>
<dbReference type="NCBIfam" id="TIGR00820">
    <property type="entry name" value="zip"/>
    <property type="match status" value="1"/>
</dbReference>
<dbReference type="GO" id="GO:0005385">
    <property type="term" value="F:zinc ion transmembrane transporter activity"/>
    <property type="evidence" value="ECO:0007669"/>
    <property type="project" value="InterPro"/>
</dbReference>
<evidence type="ECO:0000256" key="9">
    <source>
        <dbReference type="SAM" id="SignalP"/>
    </source>
</evidence>
<evidence type="ECO:0000313" key="11">
    <source>
        <dbReference type="Proteomes" id="UP001418222"/>
    </source>
</evidence>
<feature type="chain" id="PRO_5042976887" evidence="9">
    <location>
        <begin position="22"/>
        <end position="302"/>
    </location>
</feature>
<keyword evidence="3 8" id="KW-0813">Transport</keyword>
<dbReference type="InterPro" id="IPR003689">
    <property type="entry name" value="ZIP"/>
</dbReference>
<dbReference type="InterPro" id="IPR004698">
    <property type="entry name" value="Zn/Fe_permease_fun/pln"/>
</dbReference>
<comment type="subcellular location">
    <subcellularLocation>
        <location evidence="1 8">Membrane</location>
        <topology evidence="1 8">Multi-pass membrane protein</topology>
    </subcellularLocation>
</comment>
<dbReference type="PANTHER" id="PTHR11040">
    <property type="entry name" value="ZINC/IRON TRANSPORTER"/>
    <property type="match status" value="1"/>
</dbReference>
<keyword evidence="4 8" id="KW-0812">Transmembrane</keyword>
<feature type="transmembrane region" description="Helical" evidence="8">
    <location>
        <begin position="180"/>
        <end position="202"/>
    </location>
</feature>
<dbReference type="GO" id="GO:0005886">
    <property type="term" value="C:plasma membrane"/>
    <property type="evidence" value="ECO:0007669"/>
    <property type="project" value="TreeGrafter"/>
</dbReference>
<feature type="signal peptide" evidence="9">
    <location>
        <begin position="1"/>
        <end position="21"/>
    </location>
</feature>
<keyword evidence="7 8" id="KW-0472">Membrane</keyword>
<keyword evidence="5 8" id="KW-1133">Transmembrane helix</keyword>
<dbReference type="PANTHER" id="PTHR11040:SF35">
    <property type="entry name" value="ZINC TRANSPORTER 5"/>
    <property type="match status" value="1"/>
</dbReference>
<sequence>MKALAVFFFLTFLLHPNLTHGDCDSTDDVGKRSSSFSIKLGAIFSILAAGSVGVSIPSLGRWLPFLRPDKDLFFAPKAFAAGVILATGFIHILPDAFDNLTSPCLPPSPWQDFPFAGFIAMAASIGTMLVDTAATSYYNRDGIIRHRVISQVLELGILVHSVIIGISLGASGRVSTVKSLMIALSFHQFFEGMGLGGCLVQAQFHIRPLIIMILFFALTTPMGIVIGIGISSTYNENSPKALITDGILNAGAAGILIYMALVDLLAADFMNPRVQKNGLLQLVIYIFLLFGASFMSLLAKWA</sequence>
<feature type="transmembrane region" description="Helical" evidence="8">
    <location>
        <begin position="279"/>
        <end position="299"/>
    </location>
</feature>
<evidence type="ECO:0000256" key="8">
    <source>
        <dbReference type="RuleBase" id="RU362088"/>
    </source>
</evidence>
<dbReference type="EMBL" id="JBBWWQ010000011">
    <property type="protein sequence ID" value="KAK8935477.1"/>
    <property type="molecule type" value="Genomic_DNA"/>
</dbReference>
<feature type="transmembrane region" description="Helical" evidence="8">
    <location>
        <begin position="113"/>
        <end position="134"/>
    </location>
</feature>
<evidence type="ECO:0000256" key="6">
    <source>
        <dbReference type="ARBA" id="ARBA00023065"/>
    </source>
</evidence>
<protein>
    <submittedName>
        <fullName evidence="10">Zinc transporter 8</fullName>
    </submittedName>
</protein>
<dbReference type="Pfam" id="PF02535">
    <property type="entry name" value="Zip"/>
    <property type="match status" value="2"/>
</dbReference>
<evidence type="ECO:0000256" key="1">
    <source>
        <dbReference type="ARBA" id="ARBA00004141"/>
    </source>
</evidence>
<evidence type="ECO:0000256" key="7">
    <source>
        <dbReference type="ARBA" id="ARBA00023136"/>
    </source>
</evidence>
<dbReference type="Proteomes" id="UP001418222">
    <property type="component" value="Unassembled WGS sequence"/>
</dbReference>
<accession>A0AAP0G3F4</accession>
<keyword evidence="11" id="KW-1185">Reference proteome</keyword>
<evidence type="ECO:0000313" key="10">
    <source>
        <dbReference type="EMBL" id="KAK8935477.1"/>
    </source>
</evidence>
<organism evidence="10 11">
    <name type="scientific">Platanthera zijinensis</name>
    <dbReference type="NCBI Taxonomy" id="2320716"/>
    <lineage>
        <taxon>Eukaryota</taxon>
        <taxon>Viridiplantae</taxon>
        <taxon>Streptophyta</taxon>
        <taxon>Embryophyta</taxon>
        <taxon>Tracheophyta</taxon>
        <taxon>Spermatophyta</taxon>
        <taxon>Magnoliopsida</taxon>
        <taxon>Liliopsida</taxon>
        <taxon>Asparagales</taxon>
        <taxon>Orchidaceae</taxon>
        <taxon>Orchidoideae</taxon>
        <taxon>Orchideae</taxon>
        <taxon>Orchidinae</taxon>
        <taxon>Platanthera</taxon>
    </lineage>
</organism>
<dbReference type="AlphaFoldDB" id="A0AAP0G3F4"/>